<evidence type="ECO:0000256" key="6">
    <source>
        <dbReference type="ARBA" id="ARBA00022664"/>
    </source>
</evidence>
<keyword evidence="11" id="KW-0464">Manganese</keyword>
<dbReference type="InterPro" id="IPR007708">
    <property type="entry name" value="DBR1_C"/>
</dbReference>
<dbReference type="GO" id="GO:0008419">
    <property type="term" value="F:RNA lariat debranching enzyme activity"/>
    <property type="evidence" value="ECO:0007669"/>
    <property type="project" value="TreeGrafter"/>
</dbReference>
<dbReference type="Gene3D" id="3.60.21.10">
    <property type="match status" value="1"/>
</dbReference>
<dbReference type="GO" id="GO:0046872">
    <property type="term" value="F:metal ion binding"/>
    <property type="evidence" value="ECO:0007669"/>
    <property type="project" value="UniProtKB-KW"/>
</dbReference>
<dbReference type="Pfam" id="PF00149">
    <property type="entry name" value="Metallophos"/>
    <property type="match status" value="1"/>
</dbReference>
<evidence type="ECO:0000256" key="8">
    <source>
        <dbReference type="ARBA" id="ARBA00022801"/>
    </source>
</evidence>
<comment type="caution">
    <text evidence="15">The sequence shown here is derived from an EMBL/GenBank/DDBJ whole genome shotgun (WGS) entry which is preliminary data.</text>
</comment>
<dbReference type="EMBL" id="JABCKI010005717">
    <property type="protein sequence ID" value="KAG5639606.1"/>
    <property type="molecule type" value="Genomic_DNA"/>
</dbReference>
<evidence type="ECO:0000256" key="7">
    <source>
        <dbReference type="ARBA" id="ARBA00022723"/>
    </source>
</evidence>
<evidence type="ECO:0000256" key="10">
    <source>
        <dbReference type="ARBA" id="ARBA00023004"/>
    </source>
</evidence>
<dbReference type="FunFam" id="3.60.21.10:FF:000035">
    <property type="entry name" value="Lariat debranching enzyme"/>
    <property type="match status" value="1"/>
</dbReference>
<dbReference type="InterPro" id="IPR041816">
    <property type="entry name" value="Dbr1_N"/>
</dbReference>
<proteinExistence type="inferred from homology"/>
<accession>A0A9P7FYE4</accession>
<dbReference type="GO" id="GO:0000398">
    <property type="term" value="P:mRNA splicing, via spliceosome"/>
    <property type="evidence" value="ECO:0007669"/>
    <property type="project" value="TreeGrafter"/>
</dbReference>
<dbReference type="InterPro" id="IPR029052">
    <property type="entry name" value="Metallo-depent_PP-like"/>
</dbReference>
<protein>
    <recommendedName>
        <fullName evidence="14">Lariat debranching enzyme C-terminal domain-containing protein</fullName>
    </recommendedName>
</protein>
<evidence type="ECO:0000256" key="2">
    <source>
        <dbReference type="ARBA" id="ARBA00001947"/>
    </source>
</evidence>
<comment type="similarity">
    <text evidence="5">Belongs to the lariat debranching enzyme family.</text>
</comment>
<organism evidence="15 16">
    <name type="scientific">Sphagnurus paluster</name>
    <dbReference type="NCBI Taxonomy" id="117069"/>
    <lineage>
        <taxon>Eukaryota</taxon>
        <taxon>Fungi</taxon>
        <taxon>Dikarya</taxon>
        <taxon>Basidiomycota</taxon>
        <taxon>Agaricomycotina</taxon>
        <taxon>Agaricomycetes</taxon>
        <taxon>Agaricomycetidae</taxon>
        <taxon>Agaricales</taxon>
        <taxon>Tricholomatineae</taxon>
        <taxon>Lyophyllaceae</taxon>
        <taxon>Sphagnurus</taxon>
    </lineage>
</organism>
<reference evidence="15" key="2">
    <citation type="submission" date="2021-10" db="EMBL/GenBank/DDBJ databases">
        <title>Phylogenomics reveals ancestral predisposition of the termite-cultivated fungus Termitomyces towards a domesticated lifestyle.</title>
        <authorList>
            <person name="Auxier B."/>
            <person name="Grum-Grzhimaylo A."/>
            <person name="Cardenas M.E."/>
            <person name="Lodge J.D."/>
            <person name="Laessoe T."/>
            <person name="Pedersen O."/>
            <person name="Smith M.E."/>
            <person name="Kuyper T.W."/>
            <person name="Franco-Molano E.A."/>
            <person name="Baroni T.J."/>
            <person name="Aanen D.K."/>
        </authorList>
    </citation>
    <scope>NUCLEOTIDE SEQUENCE</scope>
    <source>
        <strain evidence="15">D49</strain>
    </source>
</reference>
<name>A0A9P7FYE4_9AGAR</name>
<evidence type="ECO:0000256" key="3">
    <source>
        <dbReference type="ARBA" id="ARBA00001954"/>
    </source>
</evidence>
<comment type="cofactor">
    <cofactor evidence="1">
        <name>Mn(2+)</name>
        <dbReference type="ChEBI" id="CHEBI:29035"/>
    </cofactor>
</comment>
<dbReference type="SMART" id="SM01124">
    <property type="entry name" value="DBR1"/>
    <property type="match status" value="1"/>
</dbReference>
<evidence type="ECO:0000256" key="1">
    <source>
        <dbReference type="ARBA" id="ARBA00001936"/>
    </source>
</evidence>
<dbReference type="GO" id="GO:0005634">
    <property type="term" value="C:nucleus"/>
    <property type="evidence" value="ECO:0007669"/>
    <property type="project" value="UniProtKB-SubCell"/>
</dbReference>
<gene>
    <name evidence="15" type="ORF">H0H81_010808</name>
</gene>
<evidence type="ECO:0000259" key="14">
    <source>
        <dbReference type="SMART" id="SM01124"/>
    </source>
</evidence>
<keyword evidence="12" id="KW-0539">Nucleus</keyword>
<keyword evidence="9" id="KW-0862">Zinc</keyword>
<dbReference type="AlphaFoldDB" id="A0A9P7FYE4"/>
<dbReference type="Pfam" id="PF05011">
    <property type="entry name" value="DBR1"/>
    <property type="match status" value="1"/>
</dbReference>
<comment type="cofactor">
    <cofactor evidence="3">
        <name>Fe(2+)</name>
        <dbReference type="ChEBI" id="CHEBI:29033"/>
    </cofactor>
</comment>
<dbReference type="PANTHER" id="PTHR12849">
    <property type="entry name" value="RNA LARIAT DEBRANCHING ENZYME"/>
    <property type="match status" value="1"/>
</dbReference>
<evidence type="ECO:0000256" key="4">
    <source>
        <dbReference type="ARBA" id="ARBA00004123"/>
    </source>
</evidence>
<evidence type="ECO:0000256" key="13">
    <source>
        <dbReference type="SAM" id="MobiDB-lite"/>
    </source>
</evidence>
<keyword evidence="6" id="KW-0507">mRNA processing</keyword>
<comment type="cofactor">
    <cofactor evidence="2">
        <name>Zn(2+)</name>
        <dbReference type="ChEBI" id="CHEBI:29105"/>
    </cofactor>
</comment>
<keyword evidence="7" id="KW-0479">Metal-binding</keyword>
<feature type="region of interest" description="Disordered" evidence="13">
    <location>
        <begin position="425"/>
        <end position="448"/>
    </location>
</feature>
<evidence type="ECO:0000313" key="15">
    <source>
        <dbReference type="EMBL" id="KAG5639606.1"/>
    </source>
</evidence>
<evidence type="ECO:0000313" key="16">
    <source>
        <dbReference type="Proteomes" id="UP000717328"/>
    </source>
</evidence>
<reference evidence="15" key="1">
    <citation type="submission" date="2021-02" db="EMBL/GenBank/DDBJ databases">
        <authorList>
            <person name="Nieuwenhuis M."/>
            <person name="Van De Peppel L.J.J."/>
        </authorList>
    </citation>
    <scope>NUCLEOTIDE SEQUENCE</scope>
    <source>
        <strain evidence="15">D49</strain>
    </source>
</reference>
<dbReference type="SUPFAM" id="SSF56300">
    <property type="entry name" value="Metallo-dependent phosphatases"/>
    <property type="match status" value="1"/>
</dbReference>
<evidence type="ECO:0000256" key="12">
    <source>
        <dbReference type="ARBA" id="ARBA00023242"/>
    </source>
</evidence>
<feature type="domain" description="Lariat debranching enzyme C-terminal" evidence="14">
    <location>
        <begin position="308"/>
        <end position="466"/>
    </location>
</feature>
<dbReference type="Proteomes" id="UP000717328">
    <property type="component" value="Unassembled WGS sequence"/>
</dbReference>
<evidence type="ECO:0000256" key="9">
    <source>
        <dbReference type="ARBA" id="ARBA00022833"/>
    </source>
</evidence>
<dbReference type="PANTHER" id="PTHR12849:SF0">
    <property type="entry name" value="LARIAT DEBRANCHING ENZYME"/>
    <property type="match status" value="1"/>
</dbReference>
<dbReference type="OrthoDB" id="407609at2759"/>
<evidence type="ECO:0000256" key="11">
    <source>
        <dbReference type="ARBA" id="ARBA00023211"/>
    </source>
</evidence>
<sequence>MKIAVEGCCHGDLDAIYARIAQLEDQHNYKVDVLVICGDFQAVRNWSDLECMAVPDKYKELKDFHKYYSGEKKAPILTIVIGGNHEASNYMWELYHGGWLAPNIYFLGHAGSVLVSGIRIAGASGIFKAQDFRQGHHEKIPYDRSSMRSIYHIREYCVRKLSLLPSPPDIFLSHDWPCQIEQYGDVRGLLARKKHFRADVESGRLGSPPLMGLLMTLKPKWWFSAHLHTRFEAKVEHFDPNASTPTNPAVPVENPDEIQIDDEDDDLEVAATLLPREPPPHRNPDEITLSDEEEDVAVPPPPQTTPPFPIPSSVTNFLALDKCLPNRHFLEIIDIPTPPGTEGQGGTQESSLAISEPTLSYDPAWLAITRAFHPNLSLTRMQAAFPEEVHARALVERELEWVKAHVPPKLGGAWSVEACQTFTQTAPPTQPHEALKKPSGRPQQPPWYTNPQTISFCAMLEIPNKVNPPPAGLPKATSTMVSE</sequence>
<dbReference type="InterPro" id="IPR004843">
    <property type="entry name" value="Calcineurin-like_PHP"/>
</dbReference>
<keyword evidence="16" id="KW-1185">Reference proteome</keyword>
<keyword evidence="8" id="KW-0378">Hydrolase</keyword>
<dbReference type="CDD" id="cd00844">
    <property type="entry name" value="MPP_Dbr1_N"/>
    <property type="match status" value="1"/>
</dbReference>
<comment type="subcellular location">
    <subcellularLocation>
        <location evidence="4">Nucleus</location>
    </subcellularLocation>
</comment>
<keyword evidence="10" id="KW-0408">Iron</keyword>
<evidence type="ECO:0000256" key="5">
    <source>
        <dbReference type="ARBA" id="ARBA00006045"/>
    </source>
</evidence>